<accession>A0A7Y0AXV1</accession>
<evidence type="ECO:0000313" key="4">
    <source>
        <dbReference type="Proteomes" id="UP000541470"/>
    </source>
</evidence>
<feature type="transmembrane region" description="Helical" evidence="2">
    <location>
        <begin position="26"/>
        <end position="46"/>
    </location>
</feature>
<comment type="caution">
    <text evidence="3">The sequence shown here is derived from an EMBL/GenBank/DDBJ whole genome shotgun (WGS) entry which is preliminary data.</text>
</comment>
<reference evidence="3 4" key="1">
    <citation type="submission" date="2020-04" db="EMBL/GenBank/DDBJ databases">
        <title>Rhizobium sp. S-51 isolated from soil.</title>
        <authorList>
            <person name="Dahal R.H."/>
        </authorList>
    </citation>
    <scope>NUCLEOTIDE SEQUENCE [LARGE SCALE GENOMIC DNA]</scope>
    <source>
        <strain evidence="3 4">S-51</strain>
    </source>
</reference>
<proteinExistence type="predicted"/>
<dbReference type="AlphaFoldDB" id="A0A7Y0AXV1"/>
<organism evidence="3 4">
    <name type="scientific">Rhizobium terricola</name>
    <dbReference type="NCBI Taxonomy" id="2728849"/>
    <lineage>
        <taxon>Bacteria</taxon>
        <taxon>Pseudomonadati</taxon>
        <taxon>Pseudomonadota</taxon>
        <taxon>Alphaproteobacteria</taxon>
        <taxon>Hyphomicrobiales</taxon>
        <taxon>Rhizobiaceae</taxon>
        <taxon>Rhizobium/Agrobacterium group</taxon>
        <taxon>Rhizobium</taxon>
    </lineage>
</organism>
<dbReference type="RefSeq" id="WP_169593118.1">
    <property type="nucleotide sequence ID" value="NZ_JABBGK010000003.1"/>
</dbReference>
<dbReference type="NCBIfam" id="NF008528">
    <property type="entry name" value="PRK11463.1-2"/>
    <property type="match status" value="1"/>
</dbReference>
<dbReference type="EMBL" id="JABBGK010000003">
    <property type="protein sequence ID" value="NML75505.1"/>
    <property type="molecule type" value="Genomic_DNA"/>
</dbReference>
<dbReference type="PANTHER" id="PTHR35335">
    <property type="entry name" value="UPF0716 PROTEIN FXSA"/>
    <property type="match status" value="1"/>
</dbReference>
<keyword evidence="2" id="KW-0472">Membrane</keyword>
<gene>
    <name evidence="3" type="primary">fxsA</name>
    <name evidence="3" type="ORF">HHL25_15340</name>
</gene>
<evidence type="ECO:0000256" key="1">
    <source>
        <dbReference type="SAM" id="MobiDB-lite"/>
    </source>
</evidence>
<dbReference type="Proteomes" id="UP000541470">
    <property type="component" value="Unassembled WGS sequence"/>
</dbReference>
<dbReference type="PANTHER" id="PTHR35335:SF1">
    <property type="entry name" value="UPF0716 PROTEIN FXSA"/>
    <property type="match status" value="1"/>
</dbReference>
<protein>
    <submittedName>
        <fullName evidence="3">Membrane protein FxsA</fullName>
    </submittedName>
</protein>
<dbReference type="GO" id="GO:0016020">
    <property type="term" value="C:membrane"/>
    <property type="evidence" value="ECO:0007669"/>
    <property type="project" value="InterPro"/>
</dbReference>
<keyword evidence="4" id="KW-1185">Reference proteome</keyword>
<feature type="region of interest" description="Disordered" evidence="1">
    <location>
        <begin position="127"/>
        <end position="168"/>
    </location>
</feature>
<keyword evidence="2" id="KW-0812">Transmembrane</keyword>
<sequence>MRIPLAILLLLPLAEIATFVFVGKYIGVLATLALIILSGVVGLLLLRIQGAGVLRRLQTESRNEKGSAREITRGAMIVVGAFLLLIPGFLTDILGILLFIPFVREFVWSLVRPHVTFAGASHFSYRTNTSSTERDTGRSTVIDLDTEDYQREPNRQSPWSSVRDGRED</sequence>
<evidence type="ECO:0000256" key="2">
    <source>
        <dbReference type="SAM" id="Phobius"/>
    </source>
</evidence>
<dbReference type="Pfam" id="PF04186">
    <property type="entry name" value="FxsA"/>
    <property type="match status" value="1"/>
</dbReference>
<dbReference type="InterPro" id="IPR007313">
    <property type="entry name" value="FxsA"/>
</dbReference>
<name>A0A7Y0AXV1_9HYPH</name>
<feature type="transmembrane region" description="Helical" evidence="2">
    <location>
        <begin position="75"/>
        <end position="100"/>
    </location>
</feature>
<evidence type="ECO:0000313" key="3">
    <source>
        <dbReference type="EMBL" id="NML75505.1"/>
    </source>
</evidence>
<keyword evidence="2" id="KW-1133">Transmembrane helix</keyword>